<dbReference type="AlphaFoldDB" id="A0AAV2S1V4"/>
<proteinExistence type="predicted"/>
<protein>
    <recommendedName>
        <fullName evidence="9">Zinc transporter 6</fullName>
    </recommendedName>
</protein>
<evidence type="ECO:0000256" key="5">
    <source>
        <dbReference type="SAM" id="MobiDB-lite"/>
    </source>
</evidence>
<dbReference type="Proteomes" id="UP001497623">
    <property type="component" value="Unassembled WGS sequence"/>
</dbReference>
<feature type="transmembrane region" description="Helical" evidence="6">
    <location>
        <begin position="96"/>
        <end position="115"/>
    </location>
</feature>
<dbReference type="PANTHER" id="PTHR46531:SF1">
    <property type="entry name" value="ZINC TRANSPORTER 6"/>
    <property type="match status" value="1"/>
</dbReference>
<accession>A0AAV2S1V4</accession>
<feature type="transmembrane region" description="Helical" evidence="6">
    <location>
        <begin position="220"/>
        <end position="239"/>
    </location>
</feature>
<gene>
    <name evidence="7" type="ORF">MNOR_LOCUS32151</name>
</gene>
<keyword evidence="4" id="KW-0406">Ion transport</keyword>
<keyword evidence="6" id="KW-0472">Membrane</keyword>
<name>A0AAV2S1V4_MEGNR</name>
<evidence type="ECO:0000256" key="6">
    <source>
        <dbReference type="SAM" id="Phobius"/>
    </source>
</evidence>
<dbReference type="GO" id="GO:0006829">
    <property type="term" value="P:zinc ion transport"/>
    <property type="evidence" value="ECO:0007669"/>
    <property type="project" value="TreeGrafter"/>
</dbReference>
<dbReference type="GO" id="GO:0005794">
    <property type="term" value="C:Golgi apparatus"/>
    <property type="evidence" value="ECO:0007669"/>
    <property type="project" value="TreeGrafter"/>
</dbReference>
<feature type="non-terminal residue" evidence="7">
    <location>
        <position position="571"/>
    </location>
</feature>
<evidence type="ECO:0000256" key="4">
    <source>
        <dbReference type="ARBA" id="ARBA00023065"/>
    </source>
</evidence>
<evidence type="ECO:0000313" key="8">
    <source>
        <dbReference type="Proteomes" id="UP001497623"/>
    </source>
</evidence>
<keyword evidence="6" id="KW-1133">Transmembrane helix</keyword>
<comment type="caution">
    <text evidence="7">The sequence shown here is derived from an EMBL/GenBank/DDBJ whole genome shotgun (WGS) entry which is preliminary data.</text>
</comment>
<feature type="transmembrane region" description="Helical" evidence="6">
    <location>
        <begin position="192"/>
        <end position="214"/>
    </location>
</feature>
<organism evidence="7 8">
    <name type="scientific">Meganyctiphanes norvegica</name>
    <name type="common">Northern krill</name>
    <name type="synonym">Thysanopoda norvegica</name>
    <dbReference type="NCBI Taxonomy" id="48144"/>
    <lineage>
        <taxon>Eukaryota</taxon>
        <taxon>Metazoa</taxon>
        <taxon>Ecdysozoa</taxon>
        <taxon>Arthropoda</taxon>
        <taxon>Crustacea</taxon>
        <taxon>Multicrustacea</taxon>
        <taxon>Malacostraca</taxon>
        <taxon>Eumalacostraca</taxon>
        <taxon>Eucarida</taxon>
        <taxon>Euphausiacea</taxon>
        <taxon>Euphausiidae</taxon>
        <taxon>Meganyctiphanes</taxon>
    </lineage>
</organism>
<evidence type="ECO:0000256" key="3">
    <source>
        <dbReference type="ARBA" id="ARBA00022833"/>
    </source>
</evidence>
<keyword evidence="8" id="KW-1185">Reference proteome</keyword>
<sequence length="571" mass="63393">MDSVSQLIQTAFGNYEPFWVIGCKTSKIEGFCLKHLFLIFILLTECVELRKMSVSPYKCLTVGCFTLLKCLELSWAGIGGFWQYNYSYLEVGDNGNFSGIPISLLCISVYLLNTIDTNFHGPMCRIAFSIIWSRTPLKKHLGLISLLYVQNKILETFQDDNWLQSHAKDDCTCVCVYIPMLRKVLLPRVNPLILISLAGFFSIIADHMIIQIYNYQAADMVAALLIAGLTITTMFPLALCSGQILLQTTPYSVVGQLDTRLREALTLDGVLEFRNESFWTLGIGATAPVGKVSGSEGAGIILAGSLHVRVRRNANEQIVLAHVKERLRSLVPLLTVQVFKDDWTRNAATLQLLHDSGRPMASPVTPSHSPHYVNVTYPPQTPLFSDQYPMSPFYPMNPSSPWMPVGTPTPSVRKTTSFPSERESNKSMLAGYSDNSANDNLYNQIQTNNIAAAYNRQNINHFNKSSLDGSLNKSPLNTNHEEPIYSNLSVISGSANITSPNLNSPSWNGGTVIPDDTTGLDTRIRSTASPQLQSSTQKPSPYYVNLEFLQKNKVNNESSSSYLESSDMIPR</sequence>
<evidence type="ECO:0000313" key="7">
    <source>
        <dbReference type="EMBL" id="CAL4158928.1"/>
    </source>
</evidence>
<keyword evidence="2" id="KW-0813">Transport</keyword>
<dbReference type="PANTHER" id="PTHR46531">
    <property type="entry name" value="ZINC TRANSPORTER 6"/>
    <property type="match status" value="1"/>
</dbReference>
<keyword evidence="3" id="KW-0862">Zinc</keyword>
<evidence type="ECO:0000256" key="1">
    <source>
        <dbReference type="ARBA" id="ARBA00004127"/>
    </source>
</evidence>
<feature type="transmembrane region" description="Helical" evidence="6">
    <location>
        <begin position="59"/>
        <end position="84"/>
    </location>
</feature>
<dbReference type="InterPro" id="IPR052005">
    <property type="entry name" value="CDF_SLC30A"/>
</dbReference>
<evidence type="ECO:0000256" key="2">
    <source>
        <dbReference type="ARBA" id="ARBA00022448"/>
    </source>
</evidence>
<keyword evidence="6" id="KW-0812">Transmembrane</keyword>
<dbReference type="EMBL" id="CAXKWB010043043">
    <property type="protein sequence ID" value="CAL4158928.1"/>
    <property type="molecule type" value="Genomic_DNA"/>
</dbReference>
<comment type="subcellular location">
    <subcellularLocation>
        <location evidence="1">Endomembrane system</location>
        <topology evidence="1">Multi-pass membrane protein</topology>
    </subcellularLocation>
</comment>
<feature type="region of interest" description="Disordered" evidence="5">
    <location>
        <begin position="502"/>
        <end position="522"/>
    </location>
</feature>
<reference evidence="7 8" key="1">
    <citation type="submission" date="2024-05" db="EMBL/GenBank/DDBJ databases">
        <authorList>
            <person name="Wallberg A."/>
        </authorList>
    </citation>
    <scope>NUCLEOTIDE SEQUENCE [LARGE SCALE GENOMIC DNA]</scope>
</reference>
<evidence type="ECO:0008006" key="9">
    <source>
        <dbReference type="Google" id="ProtNLM"/>
    </source>
</evidence>